<dbReference type="Pfam" id="PF04851">
    <property type="entry name" value="ResIII"/>
    <property type="match status" value="1"/>
</dbReference>
<feature type="domain" description="Helicase/UvrB N-terminal" evidence="1">
    <location>
        <begin position="25"/>
        <end position="245"/>
    </location>
</feature>
<evidence type="ECO:0000313" key="2">
    <source>
        <dbReference type="EMBL" id="EKE27568.1"/>
    </source>
</evidence>
<dbReference type="InterPro" id="IPR050742">
    <property type="entry name" value="Helicase_Restrict-Modif_Enz"/>
</dbReference>
<dbReference type="Gene3D" id="3.40.50.300">
    <property type="entry name" value="P-loop containing nucleotide triphosphate hydrolases"/>
    <property type="match status" value="1"/>
</dbReference>
<dbReference type="PANTHER" id="PTHR47396:SF1">
    <property type="entry name" value="ATP-DEPENDENT HELICASE IRC3-RELATED"/>
    <property type="match status" value="1"/>
</dbReference>
<dbReference type="InterPro" id="IPR006935">
    <property type="entry name" value="Helicase/UvrB_N"/>
</dbReference>
<dbReference type="InterPro" id="IPR027417">
    <property type="entry name" value="P-loop_NTPase"/>
</dbReference>
<dbReference type="GO" id="GO:0016787">
    <property type="term" value="F:hydrolase activity"/>
    <property type="evidence" value="ECO:0007669"/>
    <property type="project" value="InterPro"/>
</dbReference>
<name>K2FX95_9BACT</name>
<comment type="caution">
    <text evidence="2">The sequence shown here is derived from an EMBL/GenBank/DDBJ whole genome shotgun (WGS) entry which is preliminary data.</text>
</comment>
<dbReference type="AlphaFoldDB" id="K2FX95"/>
<dbReference type="GO" id="GO:0005524">
    <property type="term" value="F:ATP binding"/>
    <property type="evidence" value="ECO:0007669"/>
    <property type="project" value="InterPro"/>
</dbReference>
<reference evidence="2" key="1">
    <citation type="journal article" date="2012" name="Science">
        <title>Fermentation, hydrogen, and sulfur metabolism in multiple uncultivated bacterial phyla.</title>
        <authorList>
            <person name="Wrighton K.C."/>
            <person name="Thomas B.C."/>
            <person name="Sharon I."/>
            <person name="Miller C.S."/>
            <person name="Castelle C.J."/>
            <person name="VerBerkmoes N.C."/>
            <person name="Wilkins M.J."/>
            <person name="Hettich R.L."/>
            <person name="Lipton M.S."/>
            <person name="Williams K.H."/>
            <person name="Long P.E."/>
            <person name="Banfield J.F."/>
        </authorList>
    </citation>
    <scope>NUCLEOTIDE SEQUENCE [LARGE SCALE GENOMIC DNA]</scope>
</reference>
<proteinExistence type="predicted"/>
<sequence>MRLKEELSLITTSKLNNIYSRFSLRTPQKEALEVLAFIIETIWLDDNTPLPENLSRIKEISKWFNDFHFDFPSFCFALATWVGKTRLMWAMIYFLHKTKGYNNFFVLAPNLTIYEKLIKDFTYWSDKYVFKWIWEFDWSNPKIVDGNNYSQININDSVQELDFVEFWNEVTINIFNISKFNSKSENTRLRSLSEYIGKSYFDYLKSLPDLVVLMDESHRYRADSSSSAINELNPVLWLEFTATPNFNWKKWLTKFENIAYQYNLANAIKDWYVKVPAVATRRNFDITLSDEEKDFIKLQDWIYLHENTKIDLELYASNRWVKLVKPFVMISTIDQKHADAIEEIIKSERFFGWQYKDKVIKIYSWSKAEDKDEAIRKLLEVERYDNPVEIVVQVMMLKEWWDVNNLYTIVPLRAFAAEILTEQTIWRWLRLPYWQKTWDESVDRLTIVAHDAFQKIVDIANNPNSLIKNIINLDDRTWFLKSKQLVLNTNVYDDINELTKTSSDISDIIQSWELNKDEVVDVLNQIHSNIIEAVKHYESFDSSEKLQSNEVHDKIIEEVRYKIVSKSKYADKLSSLWKISEESLTLMSEQATIIFLEDFVSKWIDIPEVQYNYWPSSVEFDTNFLVDCSFIDKIRIQDSQIVVQDLSSNERKTYDRPQILNYEWTIEDYLLDAILQIDELDYETYSDFIYNNVNEVILMLRDKFPWESDEILLSTIAWLKLYIYKNIESQLRSEKVMQIHKTDPKIELIRWFRTLKAIDFDAYIDWWILDFHSTWFEKTAIRNYVFRWFRKCISKYVKFDSDTERRFSSVLENWWNIIKWMKPPSWSFKILYRIENDSAEYLPDFVVETLDKKYIIEIKASNEVDDKIVLAKAEAAKKWCSDVNRLISWKEWSYLLLPHDIITEDKTLDYLINLIS</sequence>
<dbReference type="GO" id="GO:0005829">
    <property type="term" value="C:cytosol"/>
    <property type="evidence" value="ECO:0007669"/>
    <property type="project" value="TreeGrafter"/>
</dbReference>
<dbReference type="EMBL" id="AMFJ01000466">
    <property type="protein sequence ID" value="EKE27568.1"/>
    <property type="molecule type" value="Genomic_DNA"/>
</dbReference>
<dbReference type="SUPFAM" id="SSF52540">
    <property type="entry name" value="P-loop containing nucleoside triphosphate hydrolases"/>
    <property type="match status" value="1"/>
</dbReference>
<dbReference type="PANTHER" id="PTHR47396">
    <property type="entry name" value="TYPE I RESTRICTION ENZYME ECOKI R PROTEIN"/>
    <property type="match status" value="1"/>
</dbReference>
<gene>
    <name evidence="2" type="ORF">ACD_3C00192G0013</name>
</gene>
<evidence type="ECO:0000259" key="1">
    <source>
        <dbReference type="Pfam" id="PF04851"/>
    </source>
</evidence>
<protein>
    <recommendedName>
        <fullName evidence="1">Helicase/UvrB N-terminal domain-containing protein</fullName>
    </recommendedName>
</protein>
<organism evidence="2">
    <name type="scientific">uncultured bacterium</name>
    <name type="common">gcode 4</name>
    <dbReference type="NCBI Taxonomy" id="1234023"/>
    <lineage>
        <taxon>Bacteria</taxon>
        <taxon>environmental samples</taxon>
    </lineage>
</organism>
<dbReference type="GO" id="GO:0003677">
    <property type="term" value="F:DNA binding"/>
    <property type="evidence" value="ECO:0007669"/>
    <property type="project" value="InterPro"/>
</dbReference>
<accession>K2FX95</accession>